<protein>
    <submittedName>
        <fullName evidence="2">Uncharacterized protein</fullName>
    </submittedName>
</protein>
<keyword evidence="3" id="KW-1185">Reference proteome</keyword>
<dbReference type="EMBL" id="JADGJW010000046">
    <property type="protein sequence ID" value="KAJ3226018.1"/>
    <property type="molecule type" value="Genomic_DNA"/>
</dbReference>
<name>A0AAD5U6C6_9FUNG</name>
<evidence type="ECO:0000256" key="1">
    <source>
        <dbReference type="SAM" id="Phobius"/>
    </source>
</evidence>
<accession>A0AAD5U6C6</accession>
<feature type="transmembrane region" description="Helical" evidence="1">
    <location>
        <begin position="52"/>
        <end position="72"/>
    </location>
</feature>
<proteinExistence type="predicted"/>
<dbReference type="Proteomes" id="UP001211065">
    <property type="component" value="Unassembled WGS sequence"/>
</dbReference>
<keyword evidence="1" id="KW-0812">Transmembrane</keyword>
<keyword evidence="1" id="KW-1133">Transmembrane helix</keyword>
<reference evidence="2" key="1">
    <citation type="submission" date="2020-05" db="EMBL/GenBank/DDBJ databases">
        <title>Phylogenomic resolution of chytrid fungi.</title>
        <authorList>
            <person name="Stajich J.E."/>
            <person name="Amses K."/>
            <person name="Simmons R."/>
            <person name="Seto K."/>
            <person name="Myers J."/>
            <person name="Bonds A."/>
            <person name="Quandt C.A."/>
            <person name="Barry K."/>
            <person name="Liu P."/>
            <person name="Grigoriev I."/>
            <person name="Longcore J.E."/>
            <person name="James T.Y."/>
        </authorList>
    </citation>
    <scope>NUCLEOTIDE SEQUENCE</scope>
    <source>
        <strain evidence="2">JEL0476</strain>
    </source>
</reference>
<dbReference type="AlphaFoldDB" id="A0AAD5U6C6"/>
<organism evidence="2 3">
    <name type="scientific">Clydaea vesicula</name>
    <dbReference type="NCBI Taxonomy" id="447962"/>
    <lineage>
        <taxon>Eukaryota</taxon>
        <taxon>Fungi</taxon>
        <taxon>Fungi incertae sedis</taxon>
        <taxon>Chytridiomycota</taxon>
        <taxon>Chytridiomycota incertae sedis</taxon>
        <taxon>Chytridiomycetes</taxon>
        <taxon>Lobulomycetales</taxon>
        <taxon>Lobulomycetaceae</taxon>
        <taxon>Clydaea</taxon>
    </lineage>
</organism>
<keyword evidence="1" id="KW-0472">Membrane</keyword>
<evidence type="ECO:0000313" key="3">
    <source>
        <dbReference type="Proteomes" id="UP001211065"/>
    </source>
</evidence>
<comment type="caution">
    <text evidence="2">The sequence shown here is derived from an EMBL/GenBank/DDBJ whole genome shotgun (WGS) entry which is preliminary data.</text>
</comment>
<feature type="transmembrane region" description="Helical" evidence="1">
    <location>
        <begin position="12"/>
        <end position="32"/>
    </location>
</feature>
<sequence length="157" mass="17683">MEYFNKVKEHFTTTKVVFAVSTSSLILTILNIRRQRSKVTFNLQHSLEHPKVAAYLFAGRAFGHATLLTFFGSTTIASGAMLSMGINDMKDASTILVRYKSYFPVSKQQTLEEEKRDTDEFFKELENTDGEEDFANSKAHAGIKNVVLKSLGPLRPQ</sequence>
<evidence type="ECO:0000313" key="2">
    <source>
        <dbReference type="EMBL" id="KAJ3226018.1"/>
    </source>
</evidence>
<gene>
    <name evidence="2" type="ORF">HK099_005724</name>
</gene>